<evidence type="ECO:0000256" key="2">
    <source>
        <dbReference type="ARBA" id="ARBA00022737"/>
    </source>
</evidence>
<organism evidence="7 8">
    <name type="scientific">Cavenderia fasciculata</name>
    <name type="common">Slime mold</name>
    <name type="synonym">Dictyostelium fasciculatum</name>
    <dbReference type="NCBI Taxonomy" id="261658"/>
    <lineage>
        <taxon>Eukaryota</taxon>
        <taxon>Amoebozoa</taxon>
        <taxon>Evosea</taxon>
        <taxon>Eumycetozoa</taxon>
        <taxon>Dictyostelia</taxon>
        <taxon>Acytosteliales</taxon>
        <taxon>Cavenderiaceae</taxon>
        <taxon>Cavenderia</taxon>
    </lineage>
</organism>
<keyword evidence="8" id="KW-1185">Reference proteome</keyword>
<dbReference type="GO" id="GO:0001725">
    <property type="term" value="C:stress fiber"/>
    <property type="evidence" value="ECO:0007669"/>
    <property type="project" value="TreeGrafter"/>
</dbReference>
<evidence type="ECO:0000256" key="5">
    <source>
        <dbReference type="PROSITE-ProRule" id="PRU00125"/>
    </source>
</evidence>
<dbReference type="PANTHER" id="PTHR24207:SF1">
    <property type="entry name" value="FILAMIN-BINDING LIM PROTEIN 1"/>
    <property type="match status" value="1"/>
</dbReference>
<proteinExistence type="predicted"/>
<dbReference type="GO" id="GO:0031005">
    <property type="term" value="F:filamin binding"/>
    <property type="evidence" value="ECO:0007669"/>
    <property type="project" value="TreeGrafter"/>
</dbReference>
<dbReference type="GO" id="GO:0098609">
    <property type="term" value="P:cell-cell adhesion"/>
    <property type="evidence" value="ECO:0007669"/>
    <property type="project" value="TreeGrafter"/>
</dbReference>
<dbReference type="Gene3D" id="2.10.110.10">
    <property type="entry name" value="Cysteine Rich Protein"/>
    <property type="match status" value="3"/>
</dbReference>
<dbReference type="InterPro" id="IPR001781">
    <property type="entry name" value="Znf_LIM"/>
</dbReference>
<dbReference type="PROSITE" id="PS00478">
    <property type="entry name" value="LIM_DOMAIN_1"/>
    <property type="match status" value="3"/>
</dbReference>
<evidence type="ECO:0000256" key="1">
    <source>
        <dbReference type="ARBA" id="ARBA00022723"/>
    </source>
</evidence>
<dbReference type="STRING" id="1054147.F4PP29"/>
<dbReference type="GO" id="GO:0005925">
    <property type="term" value="C:focal adhesion"/>
    <property type="evidence" value="ECO:0007669"/>
    <property type="project" value="TreeGrafter"/>
</dbReference>
<dbReference type="KEGG" id="dfa:DFA_04260"/>
<dbReference type="Pfam" id="PF00412">
    <property type="entry name" value="LIM"/>
    <property type="match status" value="3"/>
</dbReference>
<evidence type="ECO:0000259" key="6">
    <source>
        <dbReference type="PROSITE" id="PS50023"/>
    </source>
</evidence>
<reference evidence="8" key="1">
    <citation type="journal article" date="2011" name="Genome Res.">
        <title>Phylogeny-wide analysis of social amoeba genomes highlights ancient origins for complex intercellular communication.</title>
        <authorList>
            <person name="Heidel A.J."/>
            <person name="Lawal H.M."/>
            <person name="Felder M."/>
            <person name="Schilde C."/>
            <person name="Helps N.R."/>
            <person name="Tunggal B."/>
            <person name="Rivero F."/>
            <person name="John U."/>
            <person name="Schleicher M."/>
            <person name="Eichinger L."/>
            <person name="Platzer M."/>
            <person name="Noegel A.A."/>
            <person name="Schaap P."/>
            <person name="Gloeckner G."/>
        </authorList>
    </citation>
    <scope>NUCLEOTIDE SEQUENCE [LARGE SCALE GENOMIC DNA]</scope>
    <source>
        <strain evidence="8">SH3</strain>
    </source>
</reference>
<keyword evidence="3 5" id="KW-0862">Zinc</keyword>
<evidence type="ECO:0000256" key="4">
    <source>
        <dbReference type="ARBA" id="ARBA00023038"/>
    </source>
</evidence>
<dbReference type="AlphaFoldDB" id="F4PP29"/>
<feature type="domain" description="LIM zinc-binding" evidence="6">
    <location>
        <begin position="134"/>
        <end position="196"/>
    </location>
</feature>
<dbReference type="OMA" id="VALNTKW"/>
<dbReference type="SMART" id="SM00132">
    <property type="entry name" value="LIM"/>
    <property type="match status" value="3"/>
</dbReference>
<dbReference type="GO" id="GO:0046872">
    <property type="term" value="F:metal ion binding"/>
    <property type="evidence" value="ECO:0007669"/>
    <property type="project" value="UniProtKB-KW"/>
</dbReference>
<feature type="domain" description="LIM zinc-binding" evidence="6">
    <location>
        <begin position="6"/>
        <end position="64"/>
    </location>
</feature>
<evidence type="ECO:0000313" key="7">
    <source>
        <dbReference type="EMBL" id="EGG22142.1"/>
    </source>
</evidence>
<keyword evidence="1 5" id="KW-0479">Metal-binding</keyword>
<dbReference type="EMBL" id="GL883009">
    <property type="protein sequence ID" value="EGG22142.1"/>
    <property type="molecule type" value="Genomic_DNA"/>
</dbReference>
<dbReference type="OrthoDB" id="1112565at2759"/>
<gene>
    <name evidence="7" type="ORF">DFA_04260</name>
</gene>
<dbReference type="PROSITE" id="PS50023">
    <property type="entry name" value="LIM_DOMAIN_2"/>
    <property type="match status" value="3"/>
</dbReference>
<keyword evidence="4 5" id="KW-0440">LIM domain</keyword>
<dbReference type="SUPFAM" id="SSF57716">
    <property type="entry name" value="Glucocorticoid receptor-like (DNA-binding domain)"/>
    <property type="match status" value="1"/>
</dbReference>
<dbReference type="PANTHER" id="PTHR24207">
    <property type="entry name" value="ZYX102 PROTEIN"/>
    <property type="match status" value="1"/>
</dbReference>
<evidence type="ECO:0000313" key="8">
    <source>
        <dbReference type="Proteomes" id="UP000007797"/>
    </source>
</evidence>
<name>F4PP29_CACFS</name>
<sequence>MSEEILICKRCQKNIDSGESIHAMDADWHSDCWGCAECHTAFETQSFYKVQGLPICKNCYLKKQSKCKKCSQPIAGQKLTDNIGQEYHPECFTCSNCNKNIDANFFIKDTNILCPQCNDQLKEQTKKQIGKELGNCYVCKKPCNTSDGTVIVVGPEERYHRPCFKCVKCHNEIKGEFYTLSDVKSKNYVCMACNSI</sequence>
<accession>F4PP29</accession>
<protein>
    <submittedName>
        <fullName evidence="7">LIM domain protein</fullName>
    </submittedName>
</protein>
<evidence type="ECO:0000256" key="3">
    <source>
        <dbReference type="ARBA" id="ARBA00022833"/>
    </source>
</evidence>
<dbReference type="RefSeq" id="XP_004359993.1">
    <property type="nucleotide sequence ID" value="XM_004359936.1"/>
</dbReference>
<keyword evidence="2" id="KW-0677">Repeat</keyword>
<dbReference type="GeneID" id="14874535"/>
<dbReference type="Proteomes" id="UP000007797">
    <property type="component" value="Unassembled WGS sequence"/>
</dbReference>
<feature type="domain" description="LIM zinc-binding" evidence="6">
    <location>
        <begin position="65"/>
        <end position="124"/>
    </location>
</feature>